<accession>A0A4S2KFH4</accession>
<evidence type="ECO:0000256" key="1">
    <source>
        <dbReference type="SAM" id="Phobius"/>
    </source>
</evidence>
<name>A0A4S2KFH4_9HYME</name>
<keyword evidence="1" id="KW-0812">Transmembrane</keyword>
<reference evidence="2 3" key="1">
    <citation type="journal article" date="2019" name="Philos. Trans. R. Soc. Lond., B, Biol. Sci.">
        <title>Ant behaviour and brain gene expression of defending hosts depend on the ecological success of the intruding social parasite.</title>
        <authorList>
            <person name="Kaur R."/>
            <person name="Stoldt M."/>
            <person name="Jongepier E."/>
            <person name="Feldmeyer B."/>
            <person name="Menzel F."/>
            <person name="Bornberg-Bauer E."/>
            <person name="Foitzik S."/>
        </authorList>
    </citation>
    <scope>NUCLEOTIDE SEQUENCE [LARGE SCALE GENOMIC DNA]</scope>
    <source>
        <tissue evidence="2">Whole body</tissue>
    </source>
</reference>
<proteinExistence type="predicted"/>
<protein>
    <submittedName>
        <fullName evidence="2">Uncharacterized protein</fullName>
    </submittedName>
</protein>
<evidence type="ECO:0000313" key="2">
    <source>
        <dbReference type="EMBL" id="TGZ48165.1"/>
    </source>
</evidence>
<keyword evidence="1" id="KW-1133">Transmembrane helix</keyword>
<keyword evidence="3" id="KW-1185">Reference proteome</keyword>
<dbReference type="AlphaFoldDB" id="A0A4S2KFH4"/>
<comment type="caution">
    <text evidence="2">The sequence shown here is derived from an EMBL/GenBank/DDBJ whole genome shotgun (WGS) entry which is preliminary data.</text>
</comment>
<dbReference type="EMBL" id="QBLH01002544">
    <property type="protein sequence ID" value="TGZ48165.1"/>
    <property type="molecule type" value="Genomic_DNA"/>
</dbReference>
<organism evidence="2 3">
    <name type="scientific">Temnothorax longispinosus</name>
    <dbReference type="NCBI Taxonomy" id="300112"/>
    <lineage>
        <taxon>Eukaryota</taxon>
        <taxon>Metazoa</taxon>
        <taxon>Ecdysozoa</taxon>
        <taxon>Arthropoda</taxon>
        <taxon>Hexapoda</taxon>
        <taxon>Insecta</taxon>
        <taxon>Pterygota</taxon>
        <taxon>Neoptera</taxon>
        <taxon>Endopterygota</taxon>
        <taxon>Hymenoptera</taxon>
        <taxon>Apocrita</taxon>
        <taxon>Aculeata</taxon>
        <taxon>Formicoidea</taxon>
        <taxon>Formicidae</taxon>
        <taxon>Myrmicinae</taxon>
        <taxon>Temnothorax</taxon>
    </lineage>
</organism>
<dbReference type="Proteomes" id="UP000310200">
    <property type="component" value="Unassembled WGS sequence"/>
</dbReference>
<evidence type="ECO:0000313" key="3">
    <source>
        <dbReference type="Proteomes" id="UP000310200"/>
    </source>
</evidence>
<gene>
    <name evidence="2" type="ORF">DBV15_04582</name>
</gene>
<keyword evidence="1" id="KW-0472">Membrane</keyword>
<feature type="transmembrane region" description="Helical" evidence="1">
    <location>
        <begin position="41"/>
        <end position="58"/>
    </location>
</feature>
<sequence>MSYVLRKTMFCHNLYILPCIPVTPSNIALSRQVVRECHYREIFHVYLSAASLILWSVLGEIS</sequence>